<evidence type="ECO:0000259" key="2">
    <source>
        <dbReference type="SMART" id="SM00421"/>
    </source>
</evidence>
<evidence type="ECO:0000313" key="4">
    <source>
        <dbReference type="Proteomes" id="UP000198362"/>
    </source>
</evidence>
<accession>A0A239PEG8</accession>
<feature type="domain" description="HTH luxR-type" evidence="2">
    <location>
        <begin position="12"/>
        <end position="69"/>
    </location>
</feature>
<keyword evidence="1" id="KW-1133">Transmembrane helix</keyword>
<dbReference type="EMBL" id="FZPH01000023">
    <property type="protein sequence ID" value="SNT65457.1"/>
    <property type="molecule type" value="Genomic_DNA"/>
</dbReference>
<protein>
    <submittedName>
        <fullName evidence="3">Regulatory protein, luxR family</fullName>
    </submittedName>
</protein>
<name>A0A239PEG8_9ACTN</name>
<dbReference type="SMART" id="SM00421">
    <property type="entry name" value="HTH_LUXR"/>
    <property type="match status" value="1"/>
</dbReference>
<keyword evidence="1" id="KW-0472">Membrane</keyword>
<dbReference type="InterPro" id="IPR000792">
    <property type="entry name" value="Tscrpt_reg_LuxR_C"/>
</dbReference>
<dbReference type="Pfam" id="PF13384">
    <property type="entry name" value="HTH_23"/>
    <property type="match status" value="1"/>
</dbReference>
<dbReference type="InterPro" id="IPR016032">
    <property type="entry name" value="Sig_transdc_resp-reg_C-effctor"/>
</dbReference>
<gene>
    <name evidence="3" type="ORF">SAMN05421812_12310</name>
</gene>
<keyword evidence="4" id="KW-1185">Reference proteome</keyword>
<proteinExistence type="predicted"/>
<dbReference type="InterPro" id="IPR036388">
    <property type="entry name" value="WH-like_DNA-bd_sf"/>
</dbReference>
<dbReference type="GO" id="GO:0006355">
    <property type="term" value="P:regulation of DNA-templated transcription"/>
    <property type="evidence" value="ECO:0007669"/>
    <property type="project" value="InterPro"/>
</dbReference>
<dbReference type="AlphaFoldDB" id="A0A239PEG8"/>
<feature type="transmembrane region" description="Helical" evidence="1">
    <location>
        <begin position="20"/>
        <end position="41"/>
    </location>
</feature>
<evidence type="ECO:0000256" key="1">
    <source>
        <dbReference type="SAM" id="Phobius"/>
    </source>
</evidence>
<dbReference type="GO" id="GO:0003677">
    <property type="term" value="F:DNA binding"/>
    <property type="evidence" value="ECO:0007669"/>
    <property type="project" value="InterPro"/>
</dbReference>
<evidence type="ECO:0000313" key="3">
    <source>
        <dbReference type="EMBL" id="SNT65457.1"/>
    </source>
</evidence>
<sequence>MILVDATPKVDPPVLDEDALAVLRLLAQGLPIDTVAVRLGVSGRTVRRRSRAICQRLNVSAPIAAAVWAAQRGLL</sequence>
<dbReference type="Gene3D" id="1.10.10.10">
    <property type="entry name" value="Winged helix-like DNA-binding domain superfamily/Winged helix DNA-binding domain"/>
    <property type="match status" value="1"/>
</dbReference>
<dbReference type="SUPFAM" id="SSF46894">
    <property type="entry name" value="C-terminal effector domain of the bipartite response regulators"/>
    <property type="match status" value="1"/>
</dbReference>
<dbReference type="Proteomes" id="UP000198362">
    <property type="component" value="Unassembled WGS sequence"/>
</dbReference>
<reference evidence="3 4" key="1">
    <citation type="submission" date="2017-06" db="EMBL/GenBank/DDBJ databases">
        <authorList>
            <person name="Kim H.J."/>
            <person name="Triplett B.A."/>
        </authorList>
    </citation>
    <scope>NUCLEOTIDE SEQUENCE [LARGE SCALE GENOMIC DNA]</scope>
    <source>
        <strain evidence="3 4">CGMCC 4.5593</strain>
    </source>
</reference>
<organism evidence="3 4">
    <name type="scientific">Asanoa hainanensis</name>
    <dbReference type="NCBI Taxonomy" id="560556"/>
    <lineage>
        <taxon>Bacteria</taxon>
        <taxon>Bacillati</taxon>
        <taxon>Actinomycetota</taxon>
        <taxon>Actinomycetes</taxon>
        <taxon>Micromonosporales</taxon>
        <taxon>Micromonosporaceae</taxon>
        <taxon>Asanoa</taxon>
    </lineage>
</organism>
<keyword evidence="1" id="KW-0812">Transmembrane</keyword>